<feature type="domain" description="Protein kinase" evidence="4">
    <location>
        <begin position="34"/>
        <end position="308"/>
    </location>
</feature>
<organism evidence="5 6">
    <name type="scientific">Blomia tropicalis</name>
    <name type="common">Mite</name>
    <dbReference type="NCBI Taxonomy" id="40697"/>
    <lineage>
        <taxon>Eukaryota</taxon>
        <taxon>Metazoa</taxon>
        <taxon>Ecdysozoa</taxon>
        <taxon>Arthropoda</taxon>
        <taxon>Chelicerata</taxon>
        <taxon>Arachnida</taxon>
        <taxon>Acari</taxon>
        <taxon>Acariformes</taxon>
        <taxon>Sarcoptiformes</taxon>
        <taxon>Astigmata</taxon>
        <taxon>Glycyphagoidea</taxon>
        <taxon>Echimyopodidae</taxon>
        <taxon>Blomia</taxon>
    </lineage>
</organism>
<feature type="region of interest" description="Disordered" evidence="3">
    <location>
        <begin position="325"/>
        <end position="350"/>
    </location>
</feature>
<dbReference type="FunFam" id="1.10.510.10:FF:000571">
    <property type="entry name" value="Maternal embryonic leucine zipper kinase"/>
    <property type="match status" value="1"/>
</dbReference>
<dbReference type="InterPro" id="IPR045269">
    <property type="entry name" value="Atg1-like"/>
</dbReference>
<dbReference type="Pfam" id="PF00069">
    <property type="entry name" value="Pkinase"/>
    <property type="match status" value="1"/>
</dbReference>
<accession>A0A9Q0M529</accession>
<evidence type="ECO:0000256" key="3">
    <source>
        <dbReference type="SAM" id="MobiDB-lite"/>
    </source>
</evidence>
<keyword evidence="6" id="KW-1185">Reference proteome</keyword>
<comment type="caution">
    <text evidence="5">The sequence shown here is derived from an EMBL/GenBank/DDBJ whole genome shotgun (WGS) entry which is preliminary data.</text>
</comment>
<evidence type="ECO:0000256" key="1">
    <source>
        <dbReference type="ARBA" id="ARBA00022741"/>
    </source>
</evidence>
<dbReference type="SMART" id="SM00220">
    <property type="entry name" value="S_TKc"/>
    <property type="match status" value="1"/>
</dbReference>
<protein>
    <recommendedName>
        <fullName evidence="4">Protein kinase domain-containing protein</fullName>
    </recommendedName>
</protein>
<evidence type="ECO:0000313" key="6">
    <source>
        <dbReference type="Proteomes" id="UP001142055"/>
    </source>
</evidence>
<dbReference type="Gene3D" id="1.10.510.10">
    <property type="entry name" value="Transferase(Phosphotransferase) domain 1"/>
    <property type="match status" value="1"/>
</dbReference>
<name>A0A9Q0M529_BLOTA</name>
<dbReference type="GO" id="GO:0010506">
    <property type="term" value="P:regulation of autophagy"/>
    <property type="evidence" value="ECO:0007669"/>
    <property type="project" value="InterPro"/>
</dbReference>
<dbReference type="GO" id="GO:0004674">
    <property type="term" value="F:protein serine/threonine kinase activity"/>
    <property type="evidence" value="ECO:0007669"/>
    <property type="project" value="InterPro"/>
</dbReference>
<keyword evidence="1" id="KW-0547">Nucleotide-binding</keyword>
<dbReference type="GO" id="GO:0005524">
    <property type="term" value="F:ATP binding"/>
    <property type="evidence" value="ECO:0007669"/>
    <property type="project" value="UniProtKB-KW"/>
</dbReference>
<dbReference type="Proteomes" id="UP001142055">
    <property type="component" value="Chromosome 2"/>
</dbReference>
<dbReference type="InterPro" id="IPR000719">
    <property type="entry name" value="Prot_kinase_dom"/>
</dbReference>
<feature type="compositionally biased region" description="Polar residues" evidence="3">
    <location>
        <begin position="327"/>
        <end position="343"/>
    </location>
</feature>
<dbReference type="PROSITE" id="PS50011">
    <property type="entry name" value="PROTEIN_KINASE_DOM"/>
    <property type="match status" value="1"/>
</dbReference>
<dbReference type="InterPro" id="IPR011009">
    <property type="entry name" value="Kinase-like_dom_sf"/>
</dbReference>
<evidence type="ECO:0000256" key="2">
    <source>
        <dbReference type="ARBA" id="ARBA00022840"/>
    </source>
</evidence>
<sequence>MTEQSSKPVTRFFQVPSADQRFKTKEDVIRAFGYKLMKKLDEGGFGTVFIAKDRRKNCNVACKWMDLGPVNSNDPRMEDTRNELMVLEQVRHPYVIKVLCHFIVQTSTNNNMYIFMELANGGNLSSYIKRIGLPDETMAKKYFAQVLCGIGHMHAYGIAHRDIKMANVLLVENPRSISGDYLLLISDFGLSKQVKVENRMVSMSDSICGTPAYMSPELLQRKQYDAYQADVWALGVTLYEMMTLQLPFDVETSEDEMAEAMIKQQWKWNDKLKQYPPSSSLDDLMHSMLNPDPSKRLRLVKIMIHEWVLADYNAAHRLSDQIKAEQLNPQTNSQPTAKNQPTNVGDMKPQ</sequence>
<dbReference type="OMA" id="VYYLHAM"/>
<keyword evidence="2" id="KW-0067">ATP-binding</keyword>
<dbReference type="InterPro" id="IPR008271">
    <property type="entry name" value="Ser/Thr_kinase_AS"/>
</dbReference>
<dbReference type="PANTHER" id="PTHR24348:SF68">
    <property type="entry name" value="SERINE_THREONINE-PROTEIN KINASE ATG1C"/>
    <property type="match status" value="1"/>
</dbReference>
<dbReference type="SUPFAM" id="SSF56112">
    <property type="entry name" value="Protein kinase-like (PK-like)"/>
    <property type="match status" value="1"/>
</dbReference>
<gene>
    <name evidence="5" type="ORF">RDWZM_004906</name>
</gene>
<reference evidence="5" key="1">
    <citation type="submission" date="2022-12" db="EMBL/GenBank/DDBJ databases">
        <title>Genome assemblies of Blomia tropicalis.</title>
        <authorList>
            <person name="Cui Y."/>
        </authorList>
    </citation>
    <scope>NUCLEOTIDE SEQUENCE</scope>
    <source>
        <tissue evidence="5">Adult mites</tissue>
    </source>
</reference>
<dbReference type="GO" id="GO:0006914">
    <property type="term" value="P:autophagy"/>
    <property type="evidence" value="ECO:0007669"/>
    <property type="project" value="UniProtKB-ARBA"/>
</dbReference>
<dbReference type="EMBL" id="JAPWDV010000002">
    <property type="protein sequence ID" value="KAJ6219094.1"/>
    <property type="molecule type" value="Genomic_DNA"/>
</dbReference>
<dbReference type="PANTHER" id="PTHR24348">
    <property type="entry name" value="SERINE/THREONINE-PROTEIN KINASE UNC-51-RELATED"/>
    <property type="match status" value="1"/>
</dbReference>
<evidence type="ECO:0000313" key="5">
    <source>
        <dbReference type="EMBL" id="KAJ6219094.1"/>
    </source>
</evidence>
<dbReference type="AlphaFoldDB" id="A0A9Q0M529"/>
<dbReference type="GO" id="GO:0005737">
    <property type="term" value="C:cytoplasm"/>
    <property type="evidence" value="ECO:0007669"/>
    <property type="project" value="TreeGrafter"/>
</dbReference>
<dbReference type="PROSITE" id="PS00108">
    <property type="entry name" value="PROTEIN_KINASE_ST"/>
    <property type="match status" value="1"/>
</dbReference>
<proteinExistence type="predicted"/>
<dbReference type="OrthoDB" id="541276at2759"/>
<evidence type="ECO:0000259" key="4">
    <source>
        <dbReference type="PROSITE" id="PS50011"/>
    </source>
</evidence>